<accession>A0A9D2SWW4</accession>
<dbReference type="AlphaFoldDB" id="A0A9D2SWW4"/>
<dbReference type="PANTHER" id="PTHR48098:SF3">
    <property type="entry name" value="IRON(III) ENTEROBACTIN ESTERASE"/>
    <property type="match status" value="1"/>
</dbReference>
<dbReference type="InterPro" id="IPR050583">
    <property type="entry name" value="Mycobacterial_A85_antigen"/>
</dbReference>
<dbReference type="Proteomes" id="UP000823896">
    <property type="component" value="Unassembled WGS sequence"/>
</dbReference>
<dbReference type="PANTHER" id="PTHR48098">
    <property type="entry name" value="ENTEROCHELIN ESTERASE-RELATED"/>
    <property type="match status" value="1"/>
</dbReference>
<dbReference type="Gene3D" id="3.40.50.1820">
    <property type="entry name" value="alpha/beta hydrolase"/>
    <property type="match status" value="1"/>
</dbReference>
<proteinExistence type="predicted"/>
<dbReference type="InterPro" id="IPR029058">
    <property type="entry name" value="AB_hydrolase_fold"/>
</dbReference>
<comment type="caution">
    <text evidence="1">The sequence shown here is derived from an EMBL/GenBank/DDBJ whole genome shotgun (WGS) entry which is preliminary data.</text>
</comment>
<gene>
    <name evidence="1" type="ORF">H9702_09750</name>
</gene>
<dbReference type="SUPFAM" id="SSF53474">
    <property type="entry name" value="alpha/beta-Hydrolases"/>
    <property type="match status" value="1"/>
</dbReference>
<evidence type="ECO:0000313" key="1">
    <source>
        <dbReference type="EMBL" id="HJC37394.1"/>
    </source>
</evidence>
<reference evidence="1" key="2">
    <citation type="submission" date="2021-04" db="EMBL/GenBank/DDBJ databases">
        <authorList>
            <person name="Gilroy R."/>
        </authorList>
    </citation>
    <scope>NUCLEOTIDE SEQUENCE</scope>
    <source>
        <strain evidence="1">CHK187-11901</strain>
    </source>
</reference>
<evidence type="ECO:0000313" key="2">
    <source>
        <dbReference type="Proteomes" id="UP000823896"/>
    </source>
</evidence>
<sequence length="250" mass="29363">MKEQYLNQYSYNLNKEMGISVFGHGGKPCLIFPPQNGKHNDWKSFGMIDAIADEIERGKIQLFCCDSVDEESWSDLGGDPRRRIERQEAYFHYICDELVPLILDLNARECGLRAGKLMVSGTSMGGYHAVNVFMRRPDLFDKVLSLSGLFQSDYFFYDYHDDLTYANSPLDFLPNMPKDHPYIWMYNESDIILCCGQGAWEEPMIDHMHRMEAVFAQKGIDAWVDFWGYDVNHDWPWWRRQLSYFLQFLI</sequence>
<name>A0A9D2SWW4_9FIRM</name>
<dbReference type="InterPro" id="IPR000801">
    <property type="entry name" value="Esterase-like"/>
</dbReference>
<dbReference type="EMBL" id="DWWM01000058">
    <property type="protein sequence ID" value="HJC37394.1"/>
    <property type="molecule type" value="Genomic_DNA"/>
</dbReference>
<protein>
    <submittedName>
        <fullName evidence="1">Esterase</fullName>
    </submittedName>
</protein>
<reference evidence="1" key="1">
    <citation type="journal article" date="2021" name="PeerJ">
        <title>Extensive microbial diversity within the chicken gut microbiome revealed by metagenomics and culture.</title>
        <authorList>
            <person name="Gilroy R."/>
            <person name="Ravi A."/>
            <person name="Getino M."/>
            <person name="Pursley I."/>
            <person name="Horton D.L."/>
            <person name="Alikhan N.F."/>
            <person name="Baker D."/>
            <person name="Gharbi K."/>
            <person name="Hall N."/>
            <person name="Watson M."/>
            <person name="Adriaenssens E.M."/>
            <person name="Foster-Nyarko E."/>
            <person name="Jarju S."/>
            <person name="Secka A."/>
            <person name="Antonio M."/>
            <person name="Oren A."/>
            <person name="Chaudhuri R.R."/>
            <person name="La Ragione R."/>
            <person name="Hildebrand F."/>
            <person name="Pallen M.J."/>
        </authorList>
    </citation>
    <scope>NUCLEOTIDE SEQUENCE</scope>
    <source>
        <strain evidence="1">CHK187-11901</strain>
    </source>
</reference>
<organism evidence="1 2">
    <name type="scientific">Candidatus Merdibacter merdavium</name>
    <dbReference type="NCBI Taxonomy" id="2838692"/>
    <lineage>
        <taxon>Bacteria</taxon>
        <taxon>Bacillati</taxon>
        <taxon>Bacillota</taxon>
        <taxon>Erysipelotrichia</taxon>
        <taxon>Erysipelotrichales</taxon>
        <taxon>Erysipelotrichaceae</taxon>
        <taxon>Merdibacter</taxon>
    </lineage>
</organism>
<dbReference type="Pfam" id="PF00756">
    <property type="entry name" value="Esterase"/>
    <property type="match status" value="1"/>
</dbReference>